<dbReference type="Pfam" id="PF13180">
    <property type="entry name" value="PDZ_2"/>
    <property type="match status" value="1"/>
</dbReference>
<feature type="non-terminal residue" evidence="5">
    <location>
        <position position="1"/>
    </location>
</feature>
<evidence type="ECO:0000256" key="1">
    <source>
        <dbReference type="ARBA" id="ARBA00010541"/>
    </source>
</evidence>
<dbReference type="GO" id="GO:0006508">
    <property type="term" value="P:proteolysis"/>
    <property type="evidence" value="ECO:0007669"/>
    <property type="project" value="UniProtKB-KW"/>
</dbReference>
<gene>
    <name evidence="5" type="ORF">C7B47_10060</name>
</gene>
<reference evidence="5 6" key="1">
    <citation type="journal article" date="2014" name="BMC Genomics">
        <title>Comparison of environmental and isolate Sulfobacillus genomes reveals diverse carbon, sulfur, nitrogen, and hydrogen metabolisms.</title>
        <authorList>
            <person name="Justice N.B."/>
            <person name="Norman A."/>
            <person name="Brown C.T."/>
            <person name="Singh A."/>
            <person name="Thomas B.C."/>
            <person name="Banfield J.F."/>
        </authorList>
    </citation>
    <scope>NUCLEOTIDE SEQUENCE [LARGE SCALE GENOMIC DNA]</scope>
    <source>
        <strain evidence="5">AMDSBA5</strain>
    </source>
</reference>
<dbReference type="GO" id="GO:0008233">
    <property type="term" value="F:peptidase activity"/>
    <property type="evidence" value="ECO:0007669"/>
    <property type="project" value="UniProtKB-KW"/>
</dbReference>
<protein>
    <submittedName>
        <fullName evidence="5">Peptidase A2</fullName>
    </submittedName>
</protein>
<evidence type="ECO:0000256" key="3">
    <source>
        <dbReference type="ARBA" id="ARBA00022801"/>
    </source>
</evidence>
<sequence>QLIGINASKIAQTGVEGIGFAIPSDTVKSITQQLIAYGHVRRPWLGATVQSAGSQSVGLLVVRVIPGSPAAKAGIRAGDFIVSVNGIRVHQLQDMIPVIQRAGVGTMIRVGLLRGTENLTVSLRLGELPVTHRALAAG</sequence>
<dbReference type="InterPro" id="IPR051201">
    <property type="entry name" value="Chloro_Bact_Ser_Proteases"/>
</dbReference>
<dbReference type="PANTHER" id="PTHR43343:SF3">
    <property type="entry name" value="PROTEASE DO-LIKE 8, CHLOROPLASTIC"/>
    <property type="match status" value="1"/>
</dbReference>
<comment type="caution">
    <text evidence="5">The sequence shown here is derived from an EMBL/GenBank/DDBJ whole genome shotgun (WGS) entry which is preliminary data.</text>
</comment>
<proteinExistence type="inferred from homology"/>
<dbReference type="Gene3D" id="2.30.42.10">
    <property type="match status" value="1"/>
</dbReference>
<evidence type="ECO:0000259" key="4">
    <source>
        <dbReference type="PROSITE" id="PS50106"/>
    </source>
</evidence>
<dbReference type="PANTHER" id="PTHR43343">
    <property type="entry name" value="PEPTIDASE S12"/>
    <property type="match status" value="1"/>
</dbReference>
<evidence type="ECO:0000313" key="5">
    <source>
        <dbReference type="EMBL" id="PSR26659.1"/>
    </source>
</evidence>
<accession>A0A2T2WWN3</accession>
<dbReference type="InterPro" id="IPR036034">
    <property type="entry name" value="PDZ_sf"/>
</dbReference>
<keyword evidence="2" id="KW-0645">Protease</keyword>
<dbReference type="InterPro" id="IPR043504">
    <property type="entry name" value="Peptidase_S1_PA_chymotrypsin"/>
</dbReference>
<organism evidence="5 6">
    <name type="scientific">Sulfobacillus thermosulfidooxidans</name>
    <dbReference type="NCBI Taxonomy" id="28034"/>
    <lineage>
        <taxon>Bacteria</taxon>
        <taxon>Bacillati</taxon>
        <taxon>Bacillota</taxon>
        <taxon>Clostridia</taxon>
        <taxon>Eubacteriales</taxon>
        <taxon>Clostridiales Family XVII. Incertae Sedis</taxon>
        <taxon>Sulfobacillus</taxon>
    </lineage>
</organism>
<dbReference type="SMART" id="SM00228">
    <property type="entry name" value="PDZ"/>
    <property type="match status" value="1"/>
</dbReference>
<dbReference type="PROSITE" id="PS50106">
    <property type="entry name" value="PDZ"/>
    <property type="match status" value="1"/>
</dbReference>
<dbReference type="SUPFAM" id="SSF50156">
    <property type="entry name" value="PDZ domain-like"/>
    <property type="match status" value="1"/>
</dbReference>
<dbReference type="AlphaFoldDB" id="A0A2T2WWN3"/>
<evidence type="ECO:0000256" key="2">
    <source>
        <dbReference type="ARBA" id="ARBA00022670"/>
    </source>
</evidence>
<dbReference type="Gene3D" id="2.40.10.10">
    <property type="entry name" value="Trypsin-like serine proteases"/>
    <property type="match status" value="1"/>
</dbReference>
<dbReference type="InterPro" id="IPR001478">
    <property type="entry name" value="PDZ"/>
</dbReference>
<comment type="similarity">
    <text evidence="1">Belongs to the peptidase S1C family.</text>
</comment>
<feature type="domain" description="PDZ" evidence="4">
    <location>
        <begin position="34"/>
        <end position="114"/>
    </location>
</feature>
<dbReference type="EMBL" id="PXYX01000020">
    <property type="protein sequence ID" value="PSR26659.1"/>
    <property type="molecule type" value="Genomic_DNA"/>
</dbReference>
<dbReference type="Proteomes" id="UP000242705">
    <property type="component" value="Unassembled WGS sequence"/>
</dbReference>
<evidence type="ECO:0000313" key="6">
    <source>
        <dbReference type="Proteomes" id="UP000242705"/>
    </source>
</evidence>
<name>A0A2T2WWN3_SULTH</name>
<keyword evidence="3" id="KW-0378">Hydrolase</keyword>